<accession>A0AC35TFV6</accession>
<protein>
    <submittedName>
        <fullName evidence="2">Serpentine Receptor, class T</fullName>
    </submittedName>
</protein>
<sequence>MIYFTEEKFDLYYNCTALTNEEWELERNPNLIIGLLYMLIGITFLILYIPAVFILLDRELLTFCCFKILLFLSIIDIFILILSCLVCGYLSIVGQIFCSARIPNYIIGMIAMGLWTLSSATCVLLSINRLLDVHWPEVALFFFEGYKTLGLLTLPIMYSLFFALCVSPAPYSSKSHGFFFDVYHKTSVDEFMNERFTYTSILHSLNNYTFIIMTICVYGVLFSMLIYKYKKNDKNFKLTNFKKKALIQCVFVCSLSLISGSIYIYMQYFPTSTFIVIIGQMAWQFNSGISSVIFIFLNDTTRRVIAQSFLPTWFKQLIGVTGQSNTIDIVQNHSIKSTVAT</sequence>
<evidence type="ECO:0000313" key="2">
    <source>
        <dbReference type="WBParaSite" id="RSKR_0000011550.1"/>
    </source>
</evidence>
<proteinExistence type="predicted"/>
<organism evidence="1 2">
    <name type="scientific">Rhabditophanes sp. KR3021</name>
    <dbReference type="NCBI Taxonomy" id="114890"/>
    <lineage>
        <taxon>Eukaryota</taxon>
        <taxon>Metazoa</taxon>
        <taxon>Ecdysozoa</taxon>
        <taxon>Nematoda</taxon>
        <taxon>Chromadorea</taxon>
        <taxon>Rhabditida</taxon>
        <taxon>Tylenchina</taxon>
        <taxon>Panagrolaimomorpha</taxon>
        <taxon>Strongyloidoidea</taxon>
        <taxon>Alloionematidae</taxon>
        <taxon>Rhabditophanes</taxon>
    </lineage>
</organism>
<dbReference type="Proteomes" id="UP000095286">
    <property type="component" value="Unplaced"/>
</dbReference>
<dbReference type="WBParaSite" id="RSKR_0000011550.1">
    <property type="protein sequence ID" value="RSKR_0000011550.1"/>
    <property type="gene ID" value="RSKR_0000011550"/>
</dbReference>
<evidence type="ECO:0000313" key="1">
    <source>
        <dbReference type="Proteomes" id="UP000095286"/>
    </source>
</evidence>
<name>A0AC35TFV6_9BILA</name>
<reference evidence="2" key="1">
    <citation type="submission" date="2016-11" db="UniProtKB">
        <authorList>
            <consortium name="WormBaseParasite"/>
        </authorList>
    </citation>
    <scope>IDENTIFICATION</scope>
    <source>
        <strain evidence="2">KR3021</strain>
    </source>
</reference>